<feature type="coiled-coil region" evidence="1">
    <location>
        <begin position="412"/>
        <end position="442"/>
    </location>
</feature>
<reference evidence="2" key="1">
    <citation type="submission" date="2021-01" db="EMBL/GenBank/DDBJ databases">
        <authorList>
            <person name="Corre E."/>
            <person name="Pelletier E."/>
            <person name="Niang G."/>
            <person name="Scheremetjew M."/>
            <person name="Finn R."/>
            <person name="Kale V."/>
            <person name="Holt S."/>
            <person name="Cochrane G."/>
            <person name="Meng A."/>
            <person name="Brown T."/>
            <person name="Cohen L."/>
        </authorList>
    </citation>
    <scope>NUCLEOTIDE SEQUENCE</scope>
    <source>
        <strain evidence="2">OF101</strain>
    </source>
</reference>
<dbReference type="EMBL" id="HBGE01096651">
    <property type="protein sequence ID" value="CAD9180750.1"/>
    <property type="molecule type" value="Transcribed_RNA"/>
</dbReference>
<organism evidence="2">
    <name type="scientific">Alexandrium catenella</name>
    <name type="common">Red tide dinoflagellate</name>
    <name type="synonym">Gonyaulax catenella</name>
    <dbReference type="NCBI Taxonomy" id="2925"/>
    <lineage>
        <taxon>Eukaryota</taxon>
        <taxon>Sar</taxon>
        <taxon>Alveolata</taxon>
        <taxon>Dinophyceae</taxon>
        <taxon>Gonyaulacales</taxon>
        <taxon>Pyrocystaceae</taxon>
        <taxon>Alexandrium</taxon>
    </lineage>
</organism>
<keyword evidence="1" id="KW-0175">Coiled coil</keyword>
<evidence type="ECO:0000313" key="2">
    <source>
        <dbReference type="EMBL" id="CAD9180750.1"/>
    </source>
</evidence>
<protein>
    <submittedName>
        <fullName evidence="2">Uncharacterized protein</fullName>
    </submittedName>
</protein>
<accession>A0A7S1WPZ4</accession>
<gene>
    <name evidence="2" type="ORF">ACAT0790_LOCUS57522</name>
</gene>
<sequence length="1330" mass="141268">MGCASSKPTQTVETVDAKPAPAAASAYYSKMSSTKVVKDESLMMCPYYKVLPENVDAFNSSSEAFYKSAEETEDVLYYGAARSDTGVSYRQGFRSAQALVSHVEQTQVCMTETLRTSELEKVEVHGTKKQLLKVKRQTTKIGQTSMQFFEAHPKMYSVARPKEFGGKMGSDHLISIHVTLQVSTVAELRSIEPKVKCVHRRCINLDGTNSFFFSRCMEAGAAKIVATFESMEDAMEHVMNMAAHLGGEALHFLELHGPKWALSKIEGLVGSAAQGASEAAAFAKSVLESAAKKASEDALMAKSCAESAAKAVENKAVEGLRAVRDKTAAGLTAIEQKAKAIADRVYGEAMKAEGATEAAAKAASKAAYKKAMEAVNDIRQAADHAAKAAYDDAVAAGQTVAAACKAAEKAAADAAKAAHDELKELAEDAQAAAAKARELGSEALQAAEAEALALKLSVELGALEVERLLSDAAKAAMRALFVFYDVVKKDAAAVCEATYKTVKAAGDVTEEAFLMACDKSKAAAYAVATAGEHMYLAAYNKAIAAGKAASDAKDAAVKAAEYAGGKALDIWKLGAQLCSDALSAIAHMVEQGVRALCNALSAGVTFVLDAAKAIRKTLYKGAVAAKDMVHAGMMDFAWAVGAVVEAADDALEGAAGLIGDAASAAKHHFDHAVTMIPHFTFPEGKRDDFKKHAVSFKQVSVKTSDTLFYGVCHKEGGACIRQGYRSASSMVSYIRESQTAMTEVTQFATLQRVEVHGTRRQLVKVKKQMTKVSTVHIEFFETDRKMHSLRRATDFSGADGSDSLVTAHLSMQVTKETYKAVTHKLRAVHSHARDHPLVHHFSITKCAKTGELKIMATFASMEAGMEHLSMSALHLGSDILHTLEVHGPSAELEKVKGVMGGALSAVEGAAASVFNTMKGALVAAKDKAEQKLLEAKAVALAAEKAAASTVTDAAEGARDAVCDTINNMQKQAEEMAQTIYKDAMTAERYVEDEVKDLAQQSYKSAMEAYSEIRQAADEAGRRAYERSIAAGASVEQALEDAHKAADAAATAEKEEMLDAAEAAQAELDEAGSGAEAGAKKALELAAAAAKAAADFAHKALEAVASPVSRTARAATLAMHSSLKSTTEEVVMVHYEKEVRTEKAISVVSDRARAAAWSVAVTREETYYVTYEKLIINRSSPEEASKAAKESATSAANKALDVWKSAERSAGEAVESAKLMLAKEEKALLLLWSKGVGYTLDGATAIRNSLYSGVHMVEEEVNEATEDVAWAVATVVEDVSEGIDDAHKALGARIKAWYDALVEAQVKGLRAVADAADRKADTVERKQKACC</sequence>
<name>A0A7S1WPZ4_ALECA</name>
<evidence type="ECO:0000256" key="1">
    <source>
        <dbReference type="SAM" id="Coils"/>
    </source>
</evidence>
<proteinExistence type="predicted"/>